<reference evidence="3 4" key="1">
    <citation type="submission" date="2022-04" db="EMBL/GenBank/DDBJ databases">
        <authorList>
            <person name="Ye Y.-Q."/>
            <person name="Du Z.-J."/>
        </authorList>
    </citation>
    <scope>NUCLEOTIDE SEQUENCE [LARGE SCALE GENOMIC DNA]</scope>
    <source>
        <strain evidence="3 4">A6E488</strain>
    </source>
</reference>
<dbReference type="InterPro" id="IPR025714">
    <property type="entry name" value="Methyltranfer_dom"/>
</dbReference>
<evidence type="ECO:0000259" key="1">
    <source>
        <dbReference type="Pfam" id="PF13847"/>
    </source>
</evidence>
<protein>
    <submittedName>
        <fullName evidence="3">Class I SAM-dependent methyltransferase</fullName>
    </submittedName>
</protein>
<name>A0AAW5QWH6_9HYPH</name>
<comment type="caution">
    <text evidence="3">The sequence shown here is derived from an EMBL/GenBank/DDBJ whole genome shotgun (WGS) entry which is preliminary data.</text>
</comment>
<evidence type="ECO:0000313" key="4">
    <source>
        <dbReference type="Proteomes" id="UP001320898"/>
    </source>
</evidence>
<dbReference type="InterPro" id="IPR053173">
    <property type="entry name" value="SAM-binding_MTase"/>
</dbReference>
<dbReference type="PANTHER" id="PTHR45128">
    <property type="entry name" value="METHYLTRANSFERASE TYPE 11"/>
    <property type="match status" value="1"/>
</dbReference>
<gene>
    <name evidence="3" type="ORF">MUB46_11210</name>
</gene>
<evidence type="ECO:0000313" key="3">
    <source>
        <dbReference type="EMBL" id="MCT8972426.1"/>
    </source>
</evidence>
<proteinExistence type="predicted"/>
<keyword evidence="4" id="KW-1185">Reference proteome</keyword>
<accession>A0AAW5QWH6</accession>
<dbReference type="RefSeq" id="WP_261615987.1">
    <property type="nucleotide sequence ID" value="NZ_JALIDZ010000004.1"/>
</dbReference>
<organism evidence="3 4">
    <name type="scientific">Microbaculum marinisediminis</name>
    <dbReference type="NCBI Taxonomy" id="2931392"/>
    <lineage>
        <taxon>Bacteria</taxon>
        <taxon>Pseudomonadati</taxon>
        <taxon>Pseudomonadota</taxon>
        <taxon>Alphaproteobacteria</taxon>
        <taxon>Hyphomicrobiales</taxon>
        <taxon>Tepidamorphaceae</taxon>
        <taxon>Microbaculum</taxon>
    </lineage>
</organism>
<dbReference type="GO" id="GO:0008168">
    <property type="term" value="F:methyltransferase activity"/>
    <property type="evidence" value="ECO:0007669"/>
    <property type="project" value="UniProtKB-KW"/>
</dbReference>
<keyword evidence="3" id="KW-0808">Transferase</keyword>
<dbReference type="CDD" id="cd02440">
    <property type="entry name" value="AdoMet_MTases"/>
    <property type="match status" value="1"/>
</dbReference>
<dbReference type="AlphaFoldDB" id="A0AAW5QWH6"/>
<dbReference type="PANTHER" id="PTHR45128:SF1">
    <property type="entry name" value="S-ADENOSYLMETHIONINE-DEPENDENT METHYLTRANSFERASE RV2258C"/>
    <property type="match status" value="1"/>
</dbReference>
<dbReference type="EMBL" id="JALIDZ010000004">
    <property type="protein sequence ID" value="MCT8972426.1"/>
    <property type="molecule type" value="Genomic_DNA"/>
</dbReference>
<feature type="domain" description="Methyltransferase" evidence="1">
    <location>
        <begin position="174"/>
        <end position="289"/>
    </location>
</feature>
<feature type="domain" description="S-adenosylmethionine-dependent methyltransferase Rv2258c-like winged HTH" evidence="2">
    <location>
        <begin position="27"/>
        <end position="100"/>
    </location>
</feature>
<dbReference type="Gene3D" id="3.40.50.150">
    <property type="entry name" value="Vaccinia Virus protein VP39"/>
    <property type="match status" value="1"/>
</dbReference>
<dbReference type="Proteomes" id="UP001320898">
    <property type="component" value="Unassembled WGS sequence"/>
</dbReference>
<dbReference type="GO" id="GO:0032259">
    <property type="term" value="P:methylation"/>
    <property type="evidence" value="ECO:0007669"/>
    <property type="project" value="UniProtKB-KW"/>
</dbReference>
<sequence>MNQMFRADTDRAQEFEGRVIGMINDGALCLTVAIGHRTGLFDTMAGMAWANSAEIAKAADLQERYVREWLGAMTVGRIVDHDPDTGTYRLPDEHARVLTRDGEGDNMAVAAQIIPVLAGVETDIVDCFREGGGVPYERFERFHEVMMEDSNQTVVPNLVDKILPLVDGLVGKLERGIRVLDVGCGRGRALNSLAAAFPNSTFVGYDLSDDAIAFARAEARQQGSTNVAFYSRDVTDLEATVEAAAFDLVLTFDAIHDQADPMAVLRGIRRALKHDGVYICQDIRGSHHHHGNMDHPLAPFLYTVSTMHCMTVSLAQGGEGLGTMWGCETALSYMADAGFSSVTQYELEHDIMNVYYVCRP</sequence>
<dbReference type="Pfam" id="PF21320">
    <property type="entry name" value="WHD_Rv2258c"/>
    <property type="match status" value="1"/>
</dbReference>
<dbReference type="InterPro" id="IPR029063">
    <property type="entry name" value="SAM-dependent_MTases_sf"/>
</dbReference>
<dbReference type="InterPro" id="IPR048711">
    <property type="entry name" value="WHD_Rv2258c"/>
</dbReference>
<dbReference type="SUPFAM" id="SSF53335">
    <property type="entry name" value="S-adenosyl-L-methionine-dependent methyltransferases"/>
    <property type="match status" value="1"/>
</dbReference>
<dbReference type="Pfam" id="PF13847">
    <property type="entry name" value="Methyltransf_31"/>
    <property type="match status" value="1"/>
</dbReference>
<keyword evidence="3" id="KW-0489">Methyltransferase</keyword>
<evidence type="ECO:0000259" key="2">
    <source>
        <dbReference type="Pfam" id="PF21320"/>
    </source>
</evidence>